<organism evidence="2 3">
    <name type="scientific">Autumnicola patrickiae</name>
    <dbReference type="NCBI Taxonomy" id="3075591"/>
    <lineage>
        <taxon>Bacteria</taxon>
        <taxon>Pseudomonadati</taxon>
        <taxon>Bacteroidota</taxon>
        <taxon>Flavobacteriia</taxon>
        <taxon>Flavobacteriales</taxon>
        <taxon>Flavobacteriaceae</taxon>
        <taxon>Autumnicola</taxon>
    </lineage>
</organism>
<sequence length="204" mass="23635">MKTFWDERYKLKDYVYGKDPNEYLKVKLNEIKPGRILFPAEGEGRNAVFAAKLGWDVSAFDISIEGKKKALRLAEEEGVIINYQTTNSPDLTFAGEKFDAIALVYAHLPPEIRQDYFRLFKHILKKGGKVIFEGFGSKHLQYQTLNPFVGGPKEEKMLFSEKEIREAFHEFSFDEFYEGEIELNEGKFHKGKGYVIRFVAEKKS</sequence>
<feature type="domain" description="Methyltransferase" evidence="1">
    <location>
        <begin position="41"/>
        <end position="128"/>
    </location>
</feature>
<name>A0ABU3E6S0_9FLAO</name>
<reference evidence="2 3" key="1">
    <citation type="submission" date="2023-09" db="EMBL/GenBank/DDBJ databases">
        <authorList>
            <person name="Rey-Velasco X."/>
        </authorList>
    </citation>
    <scope>NUCLEOTIDE SEQUENCE [LARGE SCALE GENOMIC DNA]</scope>
    <source>
        <strain evidence="2 3">F188</strain>
    </source>
</reference>
<evidence type="ECO:0000313" key="2">
    <source>
        <dbReference type="EMBL" id="MDT0690927.1"/>
    </source>
</evidence>
<comment type="caution">
    <text evidence="2">The sequence shown here is derived from an EMBL/GenBank/DDBJ whole genome shotgun (WGS) entry which is preliminary data.</text>
</comment>
<dbReference type="Pfam" id="PF13649">
    <property type="entry name" value="Methyltransf_25"/>
    <property type="match status" value="1"/>
</dbReference>
<accession>A0ABU3E6S0</accession>
<dbReference type="EMBL" id="JAVRHM010000017">
    <property type="protein sequence ID" value="MDT0690927.1"/>
    <property type="molecule type" value="Genomic_DNA"/>
</dbReference>
<keyword evidence="3" id="KW-1185">Reference proteome</keyword>
<dbReference type="GO" id="GO:0032259">
    <property type="term" value="P:methylation"/>
    <property type="evidence" value="ECO:0007669"/>
    <property type="project" value="UniProtKB-KW"/>
</dbReference>
<gene>
    <name evidence="2" type="ORF">RM549_14110</name>
</gene>
<keyword evidence="2" id="KW-0489">Methyltransferase</keyword>
<keyword evidence="2" id="KW-0808">Transferase</keyword>
<proteinExistence type="predicted"/>
<dbReference type="InterPro" id="IPR029063">
    <property type="entry name" value="SAM-dependent_MTases_sf"/>
</dbReference>
<dbReference type="SUPFAM" id="SSF53335">
    <property type="entry name" value="S-adenosyl-L-methionine-dependent methyltransferases"/>
    <property type="match status" value="1"/>
</dbReference>
<dbReference type="GO" id="GO:0008168">
    <property type="term" value="F:methyltransferase activity"/>
    <property type="evidence" value="ECO:0007669"/>
    <property type="project" value="UniProtKB-KW"/>
</dbReference>
<evidence type="ECO:0000259" key="1">
    <source>
        <dbReference type="Pfam" id="PF13649"/>
    </source>
</evidence>
<dbReference type="Proteomes" id="UP001261624">
    <property type="component" value="Unassembled WGS sequence"/>
</dbReference>
<dbReference type="CDD" id="cd02440">
    <property type="entry name" value="AdoMet_MTases"/>
    <property type="match status" value="1"/>
</dbReference>
<evidence type="ECO:0000313" key="3">
    <source>
        <dbReference type="Proteomes" id="UP001261624"/>
    </source>
</evidence>
<dbReference type="InterPro" id="IPR041698">
    <property type="entry name" value="Methyltransf_25"/>
</dbReference>
<dbReference type="RefSeq" id="WP_311685930.1">
    <property type="nucleotide sequence ID" value="NZ_JAVRHM010000017.1"/>
</dbReference>
<dbReference type="Gene3D" id="3.40.50.150">
    <property type="entry name" value="Vaccinia Virus protein VP39"/>
    <property type="match status" value="1"/>
</dbReference>
<protein>
    <submittedName>
        <fullName evidence="2">Methyltransferase domain-containing protein</fullName>
    </submittedName>
</protein>